<dbReference type="Gene3D" id="1.50.10.10">
    <property type="match status" value="1"/>
</dbReference>
<name>A0A518H8Y1_9BACT</name>
<dbReference type="InterPro" id="IPR012341">
    <property type="entry name" value="6hp_glycosidase-like_sf"/>
</dbReference>
<sequence length="925" mass="101949">MLTSWIEASASGRQGGPIRAGMWGNVVLGSHPADHEETQCWLELVVDDEPFGLLPAYWLEDRGVNSLWHAPVPPQRIGARLRYRPMARRSGSDPAAGPWREILVRPNLPDLTETSEPATIGLVGNRYMTARVDDRGATFDLFFPTVGLHSDVRPAEGDLPNSRSHFRTIVGGLAIGSRLDWFAERMGWDASQHYRPETNLLVTELRWRRGPIRLQAVDFAAVGPNLPRTGGGVESHGQYLKRFRIFNEGSEPFRAVFGLYVHAEVNGGIGEPSLSWQDTGHCLLAANRGHGHANRKLARDATVEFAIALDDRGPVDCEPTGPSEAIILRPLDLPAGGEARVDVLVSGAFTGWRGDQGTFEHWLRPALDWFRSVDLESVEESSVSRWVGFVRALPSVESPRPGHAEVLRRSALAAVLHCDQEHGAIAAGFDRGLNAYCWPRDAIWAGAAMDRLGHPEIGGAIFDWLSRVRGRTRTNRAWFMKYTIDGVPEWETPAIDQTALVPLALERHVRRTGDLDFARDRWSLVERVAEVCLDCDGHPGLRWSEDLALISSAGLWETRFGAFLSSNACVVAGLRAAGRLARLIDPPGADAKVQTWEERADRIWEVGILGEGVDRGEPGLVDPRSGRFLEGRRLSPRIGLWADQPPNLVDRSAALDVGALGLVVPLGLLPASDPRLRRSAGAMLVHNVNRADPGGLTRWAPDPSRVEDATLAPSESHRDAPSSLATLWMARYLIRLGRETGEARHWAQAVEFLDRMIARLGPLGLNLRSGPRSVAAQSSFTRCFQGVWGLHTMLIDTILDLAELEYDALDRRVSLRPVLPPSWPRIGLSRDFPCGRLGFRFERPVGSRAHRLTLSGHLEQAVRLDVEVTCPGLGNLGPWSSRPSIPPPQPELPTGRVRWSLDLPPGSLDAEWTWGEDSGEWISAV</sequence>
<keyword evidence="2" id="KW-1185">Reference proteome</keyword>
<dbReference type="SUPFAM" id="SSF48208">
    <property type="entry name" value="Six-hairpin glycosidases"/>
    <property type="match status" value="1"/>
</dbReference>
<dbReference type="GO" id="GO:0004553">
    <property type="term" value="F:hydrolase activity, hydrolyzing O-glycosyl compounds"/>
    <property type="evidence" value="ECO:0007669"/>
    <property type="project" value="TreeGrafter"/>
</dbReference>
<gene>
    <name evidence="1" type="ORF">ElP_52350</name>
</gene>
<reference evidence="1 2" key="1">
    <citation type="submission" date="2019-02" db="EMBL/GenBank/DDBJ databases">
        <title>Deep-cultivation of Planctomycetes and their phenomic and genomic characterization uncovers novel biology.</title>
        <authorList>
            <person name="Wiegand S."/>
            <person name="Jogler M."/>
            <person name="Boedeker C."/>
            <person name="Pinto D."/>
            <person name="Vollmers J."/>
            <person name="Rivas-Marin E."/>
            <person name="Kohn T."/>
            <person name="Peeters S.H."/>
            <person name="Heuer A."/>
            <person name="Rast P."/>
            <person name="Oberbeckmann S."/>
            <person name="Bunk B."/>
            <person name="Jeske O."/>
            <person name="Meyerdierks A."/>
            <person name="Storesund J.E."/>
            <person name="Kallscheuer N."/>
            <person name="Luecker S."/>
            <person name="Lage O.M."/>
            <person name="Pohl T."/>
            <person name="Merkel B.J."/>
            <person name="Hornburger P."/>
            <person name="Mueller R.-W."/>
            <person name="Bruemmer F."/>
            <person name="Labrenz M."/>
            <person name="Spormann A.M."/>
            <person name="Op den Camp H."/>
            <person name="Overmann J."/>
            <person name="Amann R."/>
            <person name="Jetten M.S.M."/>
            <person name="Mascher T."/>
            <person name="Medema M.H."/>
            <person name="Devos D.P."/>
            <person name="Kaster A.-K."/>
            <person name="Ovreas L."/>
            <person name="Rohde M."/>
            <person name="Galperin M.Y."/>
            <person name="Jogler C."/>
        </authorList>
    </citation>
    <scope>NUCLEOTIDE SEQUENCE [LARGE SCALE GENOMIC DNA]</scope>
    <source>
        <strain evidence="1 2">ElP</strain>
    </source>
</reference>
<dbReference type="GO" id="GO:0005975">
    <property type="term" value="P:carbohydrate metabolic process"/>
    <property type="evidence" value="ECO:0007669"/>
    <property type="project" value="InterPro"/>
</dbReference>
<dbReference type="EMBL" id="CP036426">
    <property type="protein sequence ID" value="QDV37300.1"/>
    <property type="molecule type" value="Genomic_DNA"/>
</dbReference>
<dbReference type="PANTHER" id="PTHR31616">
    <property type="entry name" value="TREHALASE"/>
    <property type="match status" value="1"/>
</dbReference>
<evidence type="ECO:0000313" key="1">
    <source>
        <dbReference type="EMBL" id="QDV37300.1"/>
    </source>
</evidence>
<accession>A0A518H8Y1</accession>
<evidence type="ECO:0000313" key="2">
    <source>
        <dbReference type="Proteomes" id="UP000317835"/>
    </source>
</evidence>
<dbReference type="InterPro" id="IPR008928">
    <property type="entry name" value="6-hairpin_glycosidase_sf"/>
</dbReference>
<dbReference type="PANTHER" id="PTHR31616:SF0">
    <property type="entry name" value="GLUCAN 1,4-ALPHA-GLUCOSIDASE"/>
    <property type="match status" value="1"/>
</dbReference>
<protein>
    <submittedName>
        <fullName evidence="1">Uncharacterized protein</fullName>
    </submittedName>
</protein>
<dbReference type="Proteomes" id="UP000317835">
    <property type="component" value="Chromosome"/>
</dbReference>
<organism evidence="1 2">
    <name type="scientific">Tautonia plasticadhaerens</name>
    <dbReference type="NCBI Taxonomy" id="2527974"/>
    <lineage>
        <taxon>Bacteria</taxon>
        <taxon>Pseudomonadati</taxon>
        <taxon>Planctomycetota</taxon>
        <taxon>Planctomycetia</taxon>
        <taxon>Isosphaerales</taxon>
        <taxon>Isosphaeraceae</taxon>
        <taxon>Tautonia</taxon>
    </lineage>
</organism>
<proteinExistence type="predicted"/>
<dbReference type="KEGG" id="tpla:ElP_52350"/>
<dbReference type="OrthoDB" id="3902805at2"/>
<dbReference type="AlphaFoldDB" id="A0A518H8Y1"/>